<protein>
    <recommendedName>
        <fullName evidence="3">Suppressor of IKBKE 1</fullName>
    </recommendedName>
    <alternativeName>
        <fullName evidence="4">Suppressor of IKK-epsilon</fullName>
    </alternativeName>
</protein>
<dbReference type="RefSeq" id="XP_015265082.1">
    <property type="nucleotide sequence ID" value="XM_015409596.1"/>
</dbReference>
<reference evidence="6" key="1">
    <citation type="submission" date="2025-08" db="UniProtKB">
        <authorList>
            <consortium name="RefSeq"/>
        </authorList>
    </citation>
    <scope>IDENTIFICATION</scope>
</reference>
<evidence type="ECO:0000313" key="6">
    <source>
        <dbReference type="RefSeq" id="XP_015265082.1"/>
    </source>
</evidence>
<evidence type="ECO:0000256" key="1">
    <source>
        <dbReference type="ARBA" id="ARBA00005537"/>
    </source>
</evidence>
<comment type="similarity">
    <text evidence="1">Belongs to the SIKE family.</text>
</comment>
<evidence type="ECO:0000256" key="4">
    <source>
        <dbReference type="ARBA" id="ARBA00042344"/>
    </source>
</evidence>
<dbReference type="GeneID" id="107109028"/>
<name>A0ABM1JUE5_GEKJA</name>
<evidence type="ECO:0000256" key="2">
    <source>
        <dbReference type="ARBA" id="ARBA00023054"/>
    </source>
</evidence>
<keyword evidence="2" id="KW-0175">Coiled coil</keyword>
<evidence type="ECO:0000256" key="3">
    <source>
        <dbReference type="ARBA" id="ARBA00041003"/>
    </source>
</evidence>
<evidence type="ECO:0000313" key="5">
    <source>
        <dbReference type="Proteomes" id="UP000694871"/>
    </source>
</evidence>
<dbReference type="PANTHER" id="PTHR12186">
    <property type="entry name" value="SIKE FAMILY MEMBER"/>
    <property type="match status" value="1"/>
</dbReference>
<dbReference type="PANTHER" id="PTHR12186:SF4">
    <property type="entry name" value="SUPPRESSOR OF IKBKE 1"/>
    <property type="match status" value="1"/>
</dbReference>
<proteinExistence type="inferred from homology"/>
<sequence>MACTIEKILTDARTLLERLKDHDNAAESLIDQSTVLHKRVVAMKEAGTALSHKYQEDAAELKDMSKYKPHILLSQENTQIRDLQQENKELWVSLEEHQDALELIMSKYRKHMLQLMMKRKDIDAQPVLNVHQTQSAEIMTQIDRICEMGDVMRKAVEADNDQYYTVQEKLAQLEVRDWAALKCGVGEQEMRACVYQSRMKAISLGLTTDESPPPPKMAVVLAVSNQE</sequence>
<dbReference type="InterPro" id="IPR008555">
    <property type="entry name" value="SIKE"/>
</dbReference>
<accession>A0ABM1JUE5</accession>
<dbReference type="Pfam" id="PF05769">
    <property type="entry name" value="SIKE"/>
    <property type="match status" value="1"/>
</dbReference>
<gene>
    <name evidence="6" type="primary">SIKE1</name>
</gene>
<organism evidence="5 6">
    <name type="scientific">Gekko japonicus</name>
    <name type="common">Schlegel's Japanese gecko</name>
    <dbReference type="NCBI Taxonomy" id="146911"/>
    <lineage>
        <taxon>Eukaryota</taxon>
        <taxon>Metazoa</taxon>
        <taxon>Chordata</taxon>
        <taxon>Craniata</taxon>
        <taxon>Vertebrata</taxon>
        <taxon>Euteleostomi</taxon>
        <taxon>Lepidosauria</taxon>
        <taxon>Squamata</taxon>
        <taxon>Bifurcata</taxon>
        <taxon>Gekkota</taxon>
        <taxon>Gekkonidae</taxon>
        <taxon>Gekkoninae</taxon>
        <taxon>Gekko</taxon>
    </lineage>
</organism>
<dbReference type="Proteomes" id="UP000694871">
    <property type="component" value="Unplaced"/>
</dbReference>
<keyword evidence="5" id="KW-1185">Reference proteome</keyword>